<evidence type="ECO:0008006" key="4">
    <source>
        <dbReference type="Google" id="ProtNLM"/>
    </source>
</evidence>
<gene>
    <name evidence="2" type="ORF">IPN02_07030</name>
</gene>
<evidence type="ECO:0000256" key="1">
    <source>
        <dbReference type="SAM" id="Phobius"/>
    </source>
</evidence>
<proteinExistence type="predicted"/>
<keyword evidence="1" id="KW-0812">Transmembrane</keyword>
<evidence type="ECO:0000313" key="2">
    <source>
        <dbReference type="EMBL" id="MBK9296589.1"/>
    </source>
</evidence>
<organism evidence="2 3">
    <name type="scientific">Candidatus Neomicrothrix subdominans</name>
    <dbReference type="NCBI Taxonomy" id="2954438"/>
    <lineage>
        <taxon>Bacteria</taxon>
        <taxon>Bacillati</taxon>
        <taxon>Actinomycetota</taxon>
        <taxon>Acidimicrobiia</taxon>
        <taxon>Acidimicrobiales</taxon>
        <taxon>Microthrixaceae</taxon>
        <taxon>Candidatus Neomicrothrix</taxon>
    </lineage>
</organism>
<sequence length="157" mass="18034">MSITNEDRYDLQAKANHVVGRKEGTTLMELLPPVGWADVATKRDLDQLEARLIAQFERRFVGIDHRFVGIDQRFVGIDQRFERVDQQFERVDDRFDRVDQQFERVNDRFDRVDQTLTTALAEQTAAFQTELRKMYGVLLSAMVALATLVAAIVALSS</sequence>
<feature type="transmembrane region" description="Helical" evidence="1">
    <location>
        <begin position="135"/>
        <end position="155"/>
    </location>
</feature>
<comment type="caution">
    <text evidence="2">The sequence shown here is derived from an EMBL/GenBank/DDBJ whole genome shotgun (WGS) entry which is preliminary data.</text>
</comment>
<dbReference type="Proteomes" id="UP000727993">
    <property type="component" value="Unassembled WGS sequence"/>
</dbReference>
<name>A0A936NBG1_9ACTN</name>
<dbReference type="Gene3D" id="3.90.20.10">
    <property type="match status" value="1"/>
</dbReference>
<dbReference type="EMBL" id="JADJZA010000003">
    <property type="protein sequence ID" value="MBK9296589.1"/>
    <property type="molecule type" value="Genomic_DNA"/>
</dbReference>
<dbReference type="AlphaFoldDB" id="A0A936NBG1"/>
<accession>A0A936NBG1</accession>
<evidence type="ECO:0000313" key="3">
    <source>
        <dbReference type="Proteomes" id="UP000727993"/>
    </source>
</evidence>
<keyword evidence="1" id="KW-1133">Transmembrane helix</keyword>
<keyword evidence="1" id="KW-0472">Membrane</keyword>
<protein>
    <recommendedName>
        <fullName evidence="4">t-SNARE coiled-coil homology domain-containing protein</fullName>
    </recommendedName>
</protein>
<reference evidence="2 3" key="1">
    <citation type="submission" date="2020-10" db="EMBL/GenBank/DDBJ databases">
        <title>Connecting structure to function with the recovery of over 1000 high-quality activated sludge metagenome-assembled genomes encoding full-length rRNA genes using long-read sequencing.</title>
        <authorList>
            <person name="Singleton C.M."/>
            <person name="Petriglieri F."/>
            <person name="Kristensen J.M."/>
            <person name="Kirkegaard R.H."/>
            <person name="Michaelsen T.Y."/>
            <person name="Andersen M.H."/>
            <person name="Karst S.M."/>
            <person name="Dueholm M.S."/>
            <person name="Nielsen P.H."/>
            <person name="Albertsen M."/>
        </authorList>
    </citation>
    <scope>NUCLEOTIDE SEQUENCE [LARGE SCALE GENOMIC DNA]</scope>
    <source>
        <strain evidence="2">Lyne_18-Q3-R50-59_MAXAC.006</strain>
    </source>
</reference>